<dbReference type="AlphaFoldDB" id="A0A2A5KM98"/>
<evidence type="ECO:0000313" key="1">
    <source>
        <dbReference type="EMBL" id="PCK78135.1"/>
    </source>
</evidence>
<comment type="caution">
    <text evidence="1">The sequence shown here is derived from an EMBL/GenBank/DDBJ whole genome shotgun (WGS) entry which is preliminary data.</text>
</comment>
<sequence>MPRRRALLPSKNNDIHRALGLRRVTAPFVYDGEMNGDDFLTCVEQVLSPTLQSGDVMAMVNLPARAST</sequence>
<accession>A0A2A5KM98</accession>
<gene>
    <name evidence="1" type="ORF">CPT34_26205</name>
</gene>
<protein>
    <submittedName>
        <fullName evidence="1">Uncharacterized protein</fullName>
    </submittedName>
</protein>
<organism evidence="1 2">
    <name type="scientific">Rhizobium sophoriradicis</name>
    <dbReference type="NCBI Taxonomy" id="1535245"/>
    <lineage>
        <taxon>Bacteria</taxon>
        <taxon>Pseudomonadati</taxon>
        <taxon>Pseudomonadota</taxon>
        <taxon>Alphaproteobacteria</taxon>
        <taxon>Hyphomicrobiales</taxon>
        <taxon>Rhizobiaceae</taxon>
        <taxon>Rhizobium/Agrobacterium group</taxon>
        <taxon>Rhizobium</taxon>
    </lineage>
</organism>
<reference evidence="1 2" key="1">
    <citation type="submission" date="2017-09" db="EMBL/GenBank/DDBJ databases">
        <title>Comparative genomics of rhizobia isolated from Phaseolus vulgaris in China.</title>
        <authorList>
            <person name="Tong W."/>
        </authorList>
    </citation>
    <scope>NUCLEOTIDE SEQUENCE [LARGE SCALE GENOMIC DNA]</scope>
    <source>
        <strain evidence="1 2">L101</strain>
    </source>
</reference>
<dbReference type="EMBL" id="NXDM01000031">
    <property type="protein sequence ID" value="PCK78135.1"/>
    <property type="molecule type" value="Genomic_DNA"/>
</dbReference>
<proteinExistence type="predicted"/>
<evidence type="ECO:0000313" key="2">
    <source>
        <dbReference type="Proteomes" id="UP000218807"/>
    </source>
</evidence>
<name>A0A2A5KM98_9HYPH</name>
<keyword evidence="2" id="KW-1185">Reference proteome</keyword>
<dbReference type="Proteomes" id="UP000218807">
    <property type="component" value="Unassembled WGS sequence"/>
</dbReference>